<feature type="transmembrane region" description="Helical" evidence="1">
    <location>
        <begin position="330"/>
        <end position="352"/>
    </location>
</feature>
<feature type="transmembrane region" description="Helical" evidence="1">
    <location>
        <begin position="162"/>
        <end position="180"/>
    </location>
</feature>
<dbReference type="OrthoDB" id="9451547at2759"/>
<dbReference type="Proteomes" id="UP000094526">
    <property type="component" value="Unassembled WGS sequence"/>
</dbReference>
<keyword evidence="1" id="KW-0812">Transmembrane</keyword>
<protein>
    <submittedName>
        <fullName evidence="2">Uncharacterized protein</fullName>
    </submittedName>
</protein>
<evidence type="ECO:0000313" key="2">
    <source>
        <dbReference type="EMBL" id="OCT45214.1"/>
    </source>
</evidence>
<dbReference type="VEuPathDB" id="FungiDB:CLCR_05861"/>
<sequence length="449" mass="51273">MNVSNIASEHTSTTIRGWVAQPNSRGTFDLLVSCAVTVFLCGWSSICVSVPASEHSRWDIFWDKWHMFCLSMLGPEFVFMLALGQYMRADASVKLYHDKGFRDWTIKHGFYADMGGFVLQPRGWKQFPINAKQLLYLIERGHIRYPDTKVAQINDRNKSDGLARLVTTCQIIWFTLNVIARPTQKLAVTTIEITTIASIVCTLGVNFCWRHKPMDVSTAIVLETDRSMYEILKDAGDRCVEPYRMTPLDFVSREEWIATKLWSYNVNILRSMHVVRQRPNVRPIQHLSSFSFPKLSKRGSAVCLLMAVAYSAILMIAWNFEFPTPAERLIWRICSSLTMALTIVVGIVEISLPSPHAPKDEEAPSATTKTRRARSSKLLERIVNKRFNNSRDKDPSLDVPLKSMLLTQPICAVYTVCRIYILLEDLIGLRAMPATVFQNVEWTAYWPHV</sequence>
<dbReference type="VEuPathDB" id="FungiDB:G647_08652"/>
<reference evidence="3" key="1">
    <citation type="submission" date="2015-07" db="EMBL/GenBank/DDBJ databases">
        <authorList>
            <person name="Teixeira M.M."/>
            <person name="Souza R.C."/>
            <person name="Almeida L.G."/>
            <person name="Vicente V.A."/>
            <person name="de Hoog S."/>
            <person name="Bocca A.L."/>
            <person name="de Almeida S.R."/>
            <person name="Vasconcelos A.T."/>
            <person name="Felipe M.S."/>
        </authorList>
    </citation>
    <scope>NUCLEOTIDE SEQUENCE [LARGE SCALE GENOMIC DNA]</scope>
    <source>
        <strain evidence="3">KSF</strain>
    </source>
</reference>
<feature type="transmembrane region" description="Helical" evidence="1">
    <location>
        <begin position="65"/>
        <end position="84"/>
    </location>
</feature>
<feature type="transmembrane region" description="Helical" evidence="1">
    <location>
        <begin position="186"/>
        <end position="209"/>
    </location>
</feature>
<dbReference type="EMBL" id="LGRB01000020">
    <property type="protein sequence ID" value="OCT45214.1"/>
    <property type="molecule type" value="Genomic_DNA"/>
</dbReference>
<organism evidence="2 3">
    <name type="scientific">Cladophialophora carrionii</name>
    <dbReference type="NCBI Taxonomy" id="86049"/>
    <lineage>
        <taxon>Eukaryota</taxon>
        <taxon>Fungi</taxon>
        <taxon>Dikarya</taxon>
        <taxon>Ascomycota</taxon>
        <taxon>Pezizomycotina</taxon>
        <taxon>Eurotiomycetes</taxon>
        <taxon>Chaetothyriomycetidae</taxon>
        <taxon>Chaetothyriales</taxon>
        <taxon>Herpotrichiellaceae</taxon>
        <taxon>Cladophialophora</taxon>
    </lineage>
</organism>
<dbReference type="PANTHER" id="PTHR35043">
    <property type="entry name" value="TRANSCRIPTION FACTOR DOMAIN-CONTAINING PROTEIN"/>
    <property type="match status" value="1"/>
</dbReference>
<comment type="caution">
    <text evidence="2">The sequence shown here is derived from an EMBL/GenBank/DDBJ whole genome shotgun (WGS) entry which is preliminary data.</text>
</comment>
<keyword evidence="1" id="KW-0472">Membrane</keyword>
<name>A0A1C1C9K8_9EURO</name>
<accession>A0A1C1C9K8</accession>
<keyword evidence="3" id="KW-1185">Reference proteome</keyword>
<proteinExistence type="predicted"/>
<gene>
    <name evidence="2" type="ORF">CLCR_05861</name>
</gene>
<evidence type="ECO:0000256" key="1">
    <source>
        <dbReference type="SAM" id="Phobius"/>
    </source>
</evidence>
<keyword evidence="1" id="KW-1133">Transmembrane helix</keyword>
<feature type="transmembrane region" description="Helical" evidence="1">
    <location>
        <begin position="30"/>
        <end position="53"/>
    </location>
</feature>
<dbReference type="STRING" id="86049.A0A1C1C9K8"/>
<dbReference type="AlphaFoldDB" id="A0A1C1C9K8"/>
<evidence type="ECO:0000313" key="3">
    <source>
        <dbReference type="Proteomes" id="UP000094526"/>
    </source>
</evidence>
<feature type="transmembrane region" description="Helical" evidence="1">
    <location>
        <begin position="299"/>
        <end position="318"/>
    </location>
</feature>
<dbReference type="PANTHER" id="PTHR35043:SF8">
    <property type="entry name" value="DUF4220 DOMAIN-CONTAINING PROTEIN"/>
    <property type="match status" value="1"/>
</dbReference>